<proteinExistence type="inferred from homology"/>
<dbReference type="GO" id="GO:0043093">
    <property type="term" value="P:FtsZ-dependent cytokinesis"/>
    <property type="evidence" value="ECO:0007669"/>
    <property type="project" value="UniProtKB-UniRule"/>
</dbReference>
<comment type="function">
    <text evidence="7">Essential cell division protein. May link together the upstream cell division proteins, which are predominantly cytoplasmic, with the downstream cell division proteins, which are predominantly periplasmic.</text>
</comment>
<dbReference type="OrthoDB" id="7061211at2"/>
<evidence type="ECO:0000256" key="3">
    <source>
        <dbReference type="ARBA" id="ARBA00022692"/>
    </source>
</evidence>
<evidence type="ECO:0000313" key="9">
    <source>
        <dbReference type="EMBL" id="ANJ66092.1"/>
    </source>
</evidence>
<name>A0A191ZDZ9_9GAMM</name>
<dbReference type="InterPro" id="IPR007060">
    <property type="entry name" value="FtsL/DivIC"/>
</dbReference>
<evidence type="ECO:0000256" key="5">
    <source>
        <dbReference type="ARBA" id="ARBA00023136"/>
    </source>
</evidence>
<reference evidence="9 10" key="1">
    <citation type="submission" date="2016-06" db="EMBL/GenBank/DDBJ databases">
        <title>Insight into the functional genes involving in sulfur oxidation in Pearl River water.</title>
        <authorList>
            <person name="Luo J."/>
            <person name="Tan X."/>
            <person name="Lin W."/>
        </authorList>
    </citation>
    <scope>NUCLEOTIDE SEQUENCE [LARGE SCALE GENOMIC DNA]</scope>
    <source>
        <strain evidence="9 10">LS2</strain>
    </source>
</reference>
<dbReference type="Proteomes" id="UP000078596">
    <property type="component" value="Chromosome"/>
</dbReference>
<protein>
    <recommendedName>
        <fullName evidence="7">Cell division protein FtsB</fullName>
    </recommendedName>
</protein>
<evidence type="ECO:0000313" key="10">
    <source>
        <dbReference type="Proteomes" id="UP000078596"/>
    </source>
</evidence>
<dbReference type="PANTHER" id="PTHR37485:SF1">
    <property type="entry name" value="CELL DIVISION PROTEIN FTSB"/>
    <property type="match status" value="1"/>
</dbReference>
<dbReference type="RefSeq" id="WP_066097747.1">
    <property type="nucleotide sequence ID" value="NZ_CP016027.1"/>
</dbReference>
<organism evidence="9 10">
    <name type="scientific">Halothiobacillus diazotrophicus</name>
    <dbReference type="NCBI Taxonomy" id="1860122"/>
    <lineage>
        <taxon>Bacteria</taxon>
        <taxon>Pseudomonadati</taxon>
        <taxon>Pseudomonadota</taxon>
        <taxon>Gammaproteobacteria</taxon>
        <taxon>Chromatiales</taxon>
        <taxon>Halothiobacillaceae</taxon>
        <taxon>Halothiobacillus</taxon>
    </lineage>
</organism>
<comment type="subunit">
    <text evidence="7">Part of a complex composed of FtsB, FtsL and FtsQ.</text>
</comment>
<keyword evidence="2 7" id="KW-0132">Cell division</keyword>
<dbReference type="KEGG" id="haz:A9404_00680"/>
<gene>
    <name evidence="7" type="primary">ftsB</name>
    <name evidence="9" type="ORF">A9404_00680</name>
</gene>
<keyword evidence="1 7" id="KW-1003">Cell membrane</keyword>
<dbReference type="AlphaFoldDB" id="A0A191ZDZ9"/>
<dbReference type="PANTHER" id="PTHR37485">
    <property type="entry name" value="CELL DIVISION PROTEIN FTSB"/>
    <property type="match status" value="1"/>
</dbReference>
<keyword evidence="4 7" id="KW-1133">Transmembrane helix</keyword>
<dbReference type="InterPro" id="IPR023081">
    <property type="entry name" value="Cell_div_FtsB"/>
</dbReference>
<keyword evidence="6 7" id="KW-0131">Cell cycle</keyword>
<comment type="similarity">
    <text evidence="7">Belongs to the FtsB family.</text>
</comment>
<dbReference type="HAMAP" id="MF_00599">
    <property type="entry name" value="FtsB"/>
    <property type="match status" value="1"/>
</dbReference>
<feature type="topological domain" description="Cytoplasmic" evidence="7">
    <location>
        <begin position="1"/>
        <end position="3"/>
    </location>
</feature>
<keyword evidence="5 7" id="KW-0472">Membrane</keyword>
<sequence>MRILLLVLFVLLGALQWRLWFSDASLPNIWKKEQRLNDLTMSQDYLVERNRKLAAEVDDLKTGLGAVEARARLDLGLIGPHETFYQVIEDTRPDQITPSLAPGDADLSGGDGSAAKAPDPSTARGAGQTPPVASARAR</sequence>
<evidence type="ECO:0000256" key="4">
    <source>
        <dbReference type="ARBA" id="ARBA00022989"/>
    </source>
</evidence>
<evidence type="ECO:0000256" key="6">
    <source>
        <dbReference type="ARBA" id="ARBA00023306"/>
    </source>
</evidence>
<dbReference type="GO" id="GO:0032153">
    <property type="term" value="C:cell division site"/>
    <property type="evidence" value="ECO:0007669"/>
    <property type="project" value="UniProtKB-UniRule"/>
</dbReference>
<keyword evidence="3 7" id="KW-0812">Transmembrane</keyword>
<dbReference type="STRING" id="1860122.A9404_00680"/>
<evidence type="ECO:0000256" key="2">
    <source>
        <dbReference type="ARBA" id="ARBA00022618"/>
    </source>
</evidence>
<feature type="region of interest" description="Disordered" evidence="8">
    <location>
        <begin position="93"/>
        <end position="138"/>
    </location>
</feature>
<evidence type="ECO:0000256" key="7">
    <source>
        <dbReference type="HAMAP-Rule" id="MF_00599"/>
    </source>
</evidence>
<dbReference type="Pfam" id="PF04977">
    <property type="entry name" value="DivIC"/>
    <property type="match status" value="1"/>
</dbReference>
<keyword evidence="7" id="KW-0997">Cell inner membrane</keyword>
<evidence type="ECO:0000256" key="8">
    <source>
        <dbReference type="SAM" id="MobiDB-lite"/>
    </source>
</evidence>
<comment type="subcellular location">
    <subcellularLocation>
        <location evidence="7">Cell inner membrane</location>
        <topology evidence="7">Single-pass type II membrane protein</topology>
    </subcellularLocation>
    <text evidence="7">Localizes to the division septum.</text>
</comment>
<feature type="topological domain" description="Periplasmic" evidence="7">
    <location>
        <begin position="22"/>
        <end position="138"/>
    </location>
</feature>
<keyword evidence="10" id="KW-1185">Reference proteome</keyword>
<accession>A0A191ZDZ9</accession>
<evidence type="ECO:0000256" key="1">
    <source>
        <dbReference type="ARBA" id="ARBA00022475"/>
    </source>
</evidence>
<dbReference type="GO" id="GO:0005886">
    <property type="term" value="C:plasma membrane"/>
    <property type="evidence" value="ECO:0007669"/>
    <property type="project" value="UniProtKB-SubCell"/>
</dbReference>
<dbReference type="GO" id="GO:0030428">
    <property type="term" value="C:cell septum"/>
    <property type="evidence" value="ECO:0007669"/>
    <property type="project" value="TreeGrafter"/>
</dbReference>
<dbReference type="EMBL" id="CP016027">
    <property type="protein sequence ID" value="ANJ66092.1"/>
    <property type="molecule type" value="Genomic_DNA"/>
</dbReference>